<accession>A0ABR7LC10</accession>
<name>A0ABR7LC10_9PSEU</name>
<dbReference type="SUPFAM" id="SSF53597">
    <property type="entry name" value="Dihydrofolate reductase-like"/>
    <property type="match status" value="1"/>
</dbReference>
<sequence length="193" mass="20976">MGKLVVTEFISLDGVIEDPGGAEGFEHGGWSFKSPAPDGDQFKFEELMNSDAQLFGRLTYDAFAAAWPEMTDEAGFADKMNSMPKYVVSTTLGEAKWNNTTVISDNVAEEVANLKTKHEGDILVPGSSQLIDTLRAHGLIDEYRLIVHPVVLGSGKRLFNDGAGASDLELVETRNVGPNVLLQTYRPAAKTEE</sequence>
<dbReference type="InterPro" id="IPR024072">
    <property type="entry name" value="DHFR-like_dom_sf"/>
</dbReference>
<protein>
    <submittedName>
        <fullName evidence="2">Dihydrofolate reductase family protein</fullName>
    </submittedName>
</protein>
<evidence type="ECO:0000313" key="3">
    <source>
        <dbReference type="Proteomes" id="UP000734823"/>
    </source>
</evidence>
<dbReference type="InterPro" id="IPR002734">
    <property type="entry name" value="RibDG_C"/>
</dbReference>
<dbReference type="Proteomes" id="UP000734823">
    <property type="component" value="Unassembled WGS sequence"/>
</dbReference>
<reference evidence="2 3" key="1">
    <citation type="submission" date="2020-06" db="EMBL/GenBank/DDBJ databases">
        <title>Actinokineospora xiongansis sp. nov., isolated from soil of Baiyangdian.</title>
        <authorList>
            <person name="Zhang X."/>
        </authorList>
    </citation>
    <scope>NUCLEOTIDE SEQUENCE [LARGE SCALE GENOMIC DNA]</scope>
    <source>
        <strain evidence="2 3">HBU206404</strain>
    </source>
</reference>
<comment type="caution">
    <text evidence="2">The sequence shown here is derived from an EMBL/GenBank/DDBJ whole genome shotgun (WGS) entry which is preliminary data.</text>
</comment>
<dbReference type="PANTHER" id="PTHR38011:SF11">
    <property type="entry name" value="2,5-DIAMINO-6-RIBOSYLAMINO-4(3H)-PYRIMIDINONE 5'-PHOSPHATE REDUCTASE"/>
    <property type="match status" value="1"/>
</dbReference>
<dbReference type="InterPro" id="IPR050765">
    <property type="entry name" value="Riboflavin_Biosynth_HTPR"/>
</dbReference>
<dbReference type="RefSeq" id="WP_187223141.1">
    <property type="nucleotide sequence ID" value="NZ_JABVED010000014.1"/>
</dbReference>
<dbReference type="Pfam" id="PF01872">
    <property type="entry name" value="RibD_C"/>
    <property type="match status" value="1"/>
</dbReference>
<feature type="domain" description="Bacterial bifunctional deaminase-reductase C-terminal" evidence="1">
    <location>
        <begin position="3"/>
        <end position="182"/>
    </location>
</feature>
<evidence type="ECO:0000259" key="1">
    <source>
        <dbReference type="Pfam" id="PF01872"/>
    </source>
</evidence>
<organism evidence="2 3">
    <name type="scientific">Actinokineospora xionganensis</name>
    <dbReference type="NCBI Taxonomy" id="2684470"/>
    <lineage>
        <taxon>Bacteria</taxon>
        <taxon>Bacillati</taxon>
        <taxon>Actinomycetota</taxon>
        <taxon>Actinomycetes</taxon>
        <taxon>Pseudonocardiales</taxon>
        <taxon>Pseudonocardiaceae</taxon>
        <taxon>Actinokineospora</taxon>
    </lineage>
</organism>
<evidence type="ECO:0000313" key="2">
    <source>
        <dbReference type="EMBL" id="MBC6450023.1"/>
    </source>
</evidence>
<dbReference type="PANTHER" id="PTHR38011">
    <property type="entry name" value="DIHYDROFOLATE REDUCTASE FAMILY PROTEIN (AFU_ORTHOLOGUE AFUA_8G06820)"/>
    <property type="match status" value="1"/>
</dbReference>
<gene>
    <name evidence="2" type="ORF">GPZ80_22950</name>
</gene>
<proteinExistence type="predicted"/>
<dbReference type="EMBL" id="JABVED010000014">
    <property type="protein sequence ID" value="MBC6450023.1"/>
    <property type="molecule type" value="Genomic_DNA"/>
</dbReference>
<keyword evidence="3" id="KW-1185">Reference proteome</keyword>
<dbReference type="Gene3D" id="3.40.430.10">
    <property type="entry name" value="Dihydrofolate Reductase, subunit A"/>
    <property type="match status" value="1"/>
</dbReference>